<name>A0A3B0SZX2_9ZZZZ</name>
<accession>A0A3B0SZX2</accession>
<protein>
    <recommendedName>
        <fullName evidence="2">F5/8 type C domain-containing protein</fullName>
    </recommendedName>
</protein>
<dbReference type="AlphaFoldDB" id="A0A3B0SZX2"/>
<gene>
    <name evidence="1" type="ORF">MNBD_ACTINO02-1445</name>
</gene>
<evidence type="ECO:0008006" key="2">
    <source>
        <dbReference type="Google" id="ProtNLM"/>
    </source>
</evidence>
<sequence>KVADGPGFGWKRPISFDGVTARYVRITQTGIAPEWWTIGELNIYAAP</sequence>
<dbReference type="SUPFAM" id="SSF49785">
    <property type="entry name" value="Galactose-binding domain-like"/>
    <property type="match status" value="1"/>
</dbReference>
<organism evidence="1">
    <name type="scientific">hydrothermal vent metagenome</name>
    <dbReference type="NCBI Taxonomy" id="652676"/>
    <lineage>
        <taxon>unclassified sequences</taxon>
        <taxon>metagenomes</taxon>
        <taxon>ecological metagenomes</taxon>
    </lineage>
</organism>
<reference evidence="1" key="1">
    <citation type="submission" date="2018-06" db="EMBL/GenBank/DDBJ databases">
        <authorList>
            <person name="Zhirakovskaya E."/>
        </authorList>
    </citation>
    <scope>NUCLEOTIDE SEQUENCE</scope>
</reference>
<dbReference type="EMBL" id="UOEK01000568">
    <property type="protein sequence ID" value="VAW09383.1"/>
    <property type="molecule type" value="Genomic_DNA"/>
</dbReference>
<evidence type="ECO:0000313" key="1">
    <source>
        <dbReference type="EMBL" id="VAW09383.1"/>
    </source>
</evidence>
<dbReference type="Gene3D" id="2.60.120.260">
    <property type="entry name" value="Galactose-binding domain-like"/>
    <property type="match status" value="1"/>
</dbReference>
<proteinExistence type="predicted"/>
<feature type="non-terminal residue" evidence="1">
    <location>
        <position position="1"/>
    </location>
</feature>
<dbReference type="InterPro" id="IPR008979">
    <property type="entry name" value="Galactose-bd-like_sf"/>
</dbReference>